<organism evidence="2 3">
    <name type="scientific">Bodo saltans</name>
    <name type="common">Flagellated protozoan</name>
    <dbReference type="NCBI Taxonomy" id="75058"/>
    <lineage>
        <taxon>Eukaryota</taxon>
        <taxon>Discoba</taxon>
        <taxon>Euglenozoa</taxon>
        <taxon>Kinetoplastea</taxon>
        <taxon>Metakinetoplastina</taxon>
        <taxon>Eubodonida</taxon>
        <taxon>Bodonidae</taxon>
        <taxon>Bodo</taxon>
    </lineage>
</organism>
<dbReference type="VEuPathDB" id="TriTrypDB:BSAL_11500"/>
<accession>A0A0S4J8V6</accession>
<reference evidence="3" key="1">
    <citation type="submission" date="2015-09" db="EMBL/GenBank/DDBJ databases">
        <authorList>
            <consortium name="Pathogen Informatics"/>
        </authorList>
    </citation>
    <scope>NUCLEOTIDE SEQUENCE [LARGE SCALE GENOMIC DNA]</scope>
    <source>
        <strain evidence="3">Lake Konstanz</strain>
    </source>
</reference>
<evidence type="ECO:0000256" key="1">
    <source>
        <dbReference type="SAM" id="MobiDB-lite"/>
    </source>
</evidence>
<name>A0A0S4J8V6_BODSA</name>
<dbReference type="AlphaFoldDB" id="A0A0S4J8V6"/>
<sequence length="178" mass="18930">MSLLGGRGGGRGGGGGGDRRTKLPDMIRSLERLLRTLYGTTMPRIQANRRELQRAHQRFLDAKSLVQMWAHIIPRVLPSNTASSSVSVRGGDVFQHQQHANNAGDSSNMHDLEFMSTIPLNAIGLFSSTSATTSSNEEGALHGPDAPRAFISASTSKPVGETATPPPSVAPLPFDVST</sequence>
<proteinExistence type="predicted"/>
<feature type="region of interest" description="Disordered" evidence="1">
    <location>
        <begin position="1"/>
        <end position="23"/>
    </location>
</feature>
<evidence type="ECO:0000313" key="3">
    <source>
        <dbReference type="Proteomes" id="UP000051952"/>
    </source>
</evidence>
<dbReference type="Proteomes" id="UP000051952">
    <property type="component" value="Unassembled WGS sequence"/>
</dbReference>
<feature type="region of interest" description="Disordered" evidence="1">
    <location>
        <begin position="131"/>
        <end position="178"/>
    </location>
</feature>
<feature type="compositionally biased region" description="Gly residues" evidence="1">
    <location>
        <begin position="1"/>
        <end position="16"/>
    </location>
</feature>
<keyword evidence="3" id="KW-1185">Reference proteome</keyword>
<evidence type="ECO:0000313" key="2">
    <source>
        <dbReference type="EMBL" id="CUG87697.1"/>
    </source>
</evidence>
<feature type="non-terminal residue" evidence="2">
    <location>
        <position position="178"/>
    </location>
</feature>
<gene>
    <name evidence="2" type="ORF">BSAL_11500</name>
</gene>
<dbReference type="EMBL" id="CYKH01001574">
    <property type="protein sequence ID" value="CUG87697.1"/>
    <property type="molecule type" value="Genomic_DNA"/>
</dbReference>
<protein>
    <submittedName>
        <fullName evidence="2">Uncharacterized protein</fullName>
    </submittedName>
</protein>